<evidence type="ECO:0000313" key="1">
    <source>
        <dbReference type="EMBL" id="MCM4084329.1"/>
    </source>
</evidence>
<organism evidence="1 2">
    <name type="scientific">Paractinoplanes hotanensis</name>
    <dbReference type="NCBI Taxonomy" id="2906497"/>
    <lineage>
        <taxon>Bacteria</taxon>
        <taxon>Bacillati</taxon>
        <taxon>Actinomycetota</taxon>
        <taxon>Actinomycetes</taxon>
        <taxon>Micromonosporales</taxon>
        <taxon>Micromonosporaceae</taxon>
        <taxon>Paractinoplanes</taxon>
    </lineage>
</organism>
<sequence>MADGDEISTFKKFEPYLNRVKEISVFRELYGGNKIVLAVRGGSGKGKSGDLETSRDQFLVMWYDGPFGHAREFAGTVPDVSKEAGFCTPVASAGATRREKADGGVQSDPDQVFSDVYLCRMSKSGTFSGPAMSPEVYYRLWDALSDQDDFVFVLLEMPASRQVREPRPQMASDAGTT</sequence>
<dbReference type="Proteomes" id="UP001523216">
    <property type="component" value="Unassembled WGS sequence"/>
</dbReference>
<name>A0ABT0YE57_9ACTN</name>
<keyword evidence="2" id="KW-1185">Reference proteome</keyword>
<evidence type="ECO:0000313" key="2">
    <source>
        <dbReference type="Proteomes" id="UP001523216"/>
    </source>
</evidence>
<accession>A0ABT0YE57</accession>
<proteinExistence type="predicted"/>
<comment type="caution">
    <text evidence="1">The sequence shown here is derived from an EMBL/GenBank/DDBJ whole genome shotgun (WGS) entry which is preliminary data.</text>
</comment>
<dbReference type="RefSeq" id="WP_251804081.1">
    <property type="nucleotide sequence ID" value="NZ_JAMQOL010000075.1"/>
</dbReference>
<gene>
    <name evidence="1" type="ORF">LXN57_43030</name>
</gene>
<dbReference type="EMBL" id="JAMQOL010000075">
    <property type="protein sequence ID" value="MCM4084329.1"/>
    <property type="molecule type" value="Genomic_DNA"/>
</dbReference>
<protein>
    <submittedName>
        <fullName evidence="1">Uncharacterized protein</fullName>
    </submittedName>
</protein>
<reference evidence="1 2" key="1">
    <citation type="submission" date="2022-06" db="EMBL/GenBank/DDBJ databases">
        <title>Actinoplanes abujensis sp. nov., isolated from Nigerian arid soil.</title>
        <authorList>
            <person name="Ding P."/>
        </authorList>
    </citation>
    <scope>NUCLEOTIDE SEQUENCE [LARGE SCALE GENOMIC DNA]</scope>
    <source>
        <strain evidence="2">TRM88002</strain>
    </source>
</reference>